<dbReference type="Pfam" id="PF09586">
    <property type="entry name" value="YfhO"/>
    <property type="match status" value="1"/>
</dbReference>
<feature type="transmembrane region" description="Helical" evidence="1">
    <location>
        <begin position="149"/>
        <end position="167"/>
    </location>
</feature>
<keyword evidence="1" id="KW-0472">Membrane</keyword>
<dbReference type="PANTHER" id="PTHR38454:SF1">
    <property type="entry name" value="INTEGRAL MEMBRANE PROTEIN"/>
    <property type="match status" value="1"/>
</dbReference>
<feature type="transmembrane region" description="Helical" evidence="1">
    <location>
        <begin position="254"/>
        <end position="273"/>
    </location>
</feature>
<reference evidence="2 3" key="1">
    <citation type="submission" date="2016-02" db="EMBL/GenBank/DDBJ databases">
        <authorList>
            <person name="Wen L."/>
            <person name="He K."/>
            <person name="Yang H."/>
        </authorList>
    </citation>
    <scope>NUCLEOTIDE SEQUENCE [LARGE SCALE GENOMIC DNA]</scope>
    <source>
        <strain evidence="2 3">MJR8628A</strain>
    </source>
</reference>
<feature type="transmembrane region" description="Helical" evidence="1">
    <location>
        <begin position="415"/>
        <end position="435"/>
    </location>
</feature>
<accession>A0A135YQV2</accession>
<dbReference type="Proteomes" id="UP000070326">
    <property type="component" value="Unassembled WGS sequence"/>
</dbReference>
<proteinExistence type="predicted"/>
<keyword evidence="1" id="KW-1133">Transmembrane helix</keyword>
<organism evidence="2 3">
    <name type="scientific">Peptostreptococcus anaerobius</name>
    <dbReference type="NCBI Taxonomy" id="1261"/>
    <lineage>
        <taxon>Bacteria</taxon>
        <taxon>Bacillati</taxon>
        <taxon>Bacillota</taxon>
        <taxon>Clostridia</taxon>
        <taxon>Peptostreptococcales</taxon>
        <taxon>Peptostreptococcaceae</taxon>
        <taxon>Peptostreptococcus</taxon>
    </lineage>
</organism>
<feature type="transmembrane region" description="Helical" evidence="1">
    <location>
        <begin position="213"/>
        <end position="234"/>
    </location>
</feature>
<feature type="transmembrane region" description="Helical" evidence="1">
    <location>
        <begin position="20"/>
        <end position="38"/>
    </location>
</feature>
<comment type="caution">
    <text evidence="2">The sequence shown here is derived from an EMBL/GenBank/DDBJ whole genome shotgun (WGS) entry which is preliminary data.</text>
</comment>
<dbReference type="eggNOG" id="COG4485">
    <property type="taxonomic scope" value="Bacteria"/>
</dbReference>
<dbReference type="STRING" id="1261.HMPREF3195_01279"/>
<protein>
    <recommendedName>
        <fullName evidence="4">YfhO family protein</fullName>
    </recommendedName>
</protein>
<sequence>MLDKITSNIVNNIKTIYKEYAVQFLVYTVGFLILAWIIKNSLDQNGLTAIYNGDALVQHYASQQYLANFFYDIIHLKTSVFSEINYKLALGQDILTTYHYYGLNDPISVLTGLRKIYNHQKLYAFLLFFRMYLAGIGFILMANRFKKNKAVSIVGAYIYVFCGYCLTVGFMHPYFINPMILLPLLIASIDILIRDGKTLAFVISVFSTIVINFYFAYMILVVGFIYAVTSLVFVKKDLGSKETMRAFKRGIGGFLLGLLLSAYVIVPLILGYVDSYRFIGKKESINLFIGLEQVRDFLLHISSVPDLESDAYLGISGLVILGIYSAIASKKKKIISLLVIAGLFVVCPKLQSMMNGFSYPTYRWVFAIDLLLAYIFVDQYDNILKMSDKKRLGAMVFILAYIFIVYKSVGSDQLGIRGSIGPLVGAGIFIVLSWLKKFKYRNIAMISVAFLLMTTNVVIYTDYISSGKHLIEKEYVDRIDNNYNIKMLSNITSSGMERVETGAHRDANFSDIFSYPSVSGYYSIQNYNYSSFNRYYENSKASPINSVTGMDSRSLVDGLLSVKYHYGTDNVPLEFNNTDISGVYQNHNYIPFGFTYDKYVFKDELDTMNPIERQSFLLGACLLEEKIDGIKRLVKVNDYLDKRNIVKVENGPYRLEREQDQSLNIGTRINIPNEGELYAIIKNPSIFCKNNRFTSLVSSLGQDSIQKVNTTFITDKSSKWYTGEKGLTVNLGHLKKGDYNLSYRLLADCNIDSKNIDYILVDTGKIKDDFTQTSREHLVDLNIKGDKITGQINCDKDRLLFISIPYSKGFDIKVNGTSAKVYRANIGFMAVKLPSGNNFVSIDYHRPGQSLAYVISLLALIFLIGFEFTKRKIFSSNIDNI</sequence>
<keyword evidence="1" id="KW-0812">Transmembrane</keyword>
<dbReference type="InterPro" id="IPR018580">
    <property type="entry name" value="Uncharacterised_YfhO"/>
</dbReference>
<evidence type="ECO:0008006" key="4">
    <source>
        <dbReference type="Google" id="ProtNLM"/>
    </source>
</evidence>
<feature type="transmembrane region" description="Helical" evidence="1">
    <location>
        <begin position="122"/>
        <end position="143"/>
    </location>
</feature>
<dbReference type="EMBL" id="LSQZ01000064">
    <property type="protein sequence ID" value="KXI11786.1"/>
    <property type="molecule type" value="Genomic_DNA"/>
</dbReference>
<evidence type="ECO:0000313" key="3">
    <source>
        <dbReference type="Proteomes" id="UP000070326"/>
    </source>
</evidence>
<evidence type="ECO:0000256" key="1">
    <source>
        <dbReference type="SAM" id="Phobius"/>
    </source>
</evidence>
<name>A0A135YQV2_9FIRM</name>
<feature type="transmembrane region" description="Helical" evidence="1">
    <location>
        <begin position="392"/>
        <end position="409"/>
    </location>
</feature>
<feature type="transmembrane region" description="Helical" evidence="1">
    <location>
        <begin position="850"/>
        <end position="868"/>
    </location>
</feature>
<feature type="transmembrane region" description="Helical" evidence="1">
    <location>
        <begin position="311"/>
        <end position="327"/>
    </location>
</feature>
<dbReference type="AlphaFoldDB" id="A0A135YQV2"/>
<feature type="transmembrane region" description="Helical" evidence="1">
    <location>
        <begin position="334"/>
        <end position="351"/>
    </location>
</feature>
<feature type="transmembrane region" description="Helical" evidence="1">
    <location>
        <begin position="363"/>
        <end position="380"/>
    </location>
</feature>
<feature type="transmembrane region" description="Helical" evidence="1">
    <location>
        <begin position="442"/>
        <end position="460"/>
    </location>
</feature>
<gene>
    <name evidence="2" type="ORF">HMPREF3195_01279</name>
</gene>
<dbReference type="PANTHER" id="PTHR38454">
    <property type="entry name" value="INTEGRAL MEMBRANE PROTEIN-RELATED"/>
    <property type="match status" value="1"/>
</dbReference>
<evidence type="ECO:0000313" key="2">
    <source>
        <dbReference type="EMBL" id="KXI11786.1"/>
    </source>
</evidence>
<dbReference type="PATRIC" id="fig|1261.5.peg.1282"/>
<dbReference type="RefSeq" id="WP_061101870.1">
    <property type="nucleotide sequence ID" value="NZ_JADMXM010000001.1"/>
</dbReference>